<dbReference type="RefSeq" id="XP_024220969.1">
    <property type="nucleotide sequence ID" value="XM_024365201.2"/>
</dbReference>
<gene>
    <name evidence="2" type="primary">LOC105680291</name>
</gene>
<name>A0A6P6F765_BOMIM</name>
<protein>
    <submittedName>
        <fullName evidence="2">Uncharacterized protein LOC105680291</fullName>
    </submittedName>
</protein>
<proteinExistence type="predicted"/>
<sequence>MRRRTCIFLSEENKSIWCLFTMHMQKLVSCLQNKGCPQFLDGDIVWTGEKTVAQYVSTRRSKEHERVTESKILGDARRGRNVGCRKSGDVPFPRFGGTDSNSTRISRSLRSCGIRKEDDSWPAPVARNRVSICPPVPSVGRQGLTSCSAINRAAAVASFYSSFRSHLLFNFIFSAHHLRYPSAICYLGAAQGQRKKENENLEPIVNGVE</sequence>
<evidence type="ECO:0000313" key="2">
    <source>
        <dbReference type="RefSeq" id="XP_024220969.1"/>
    </source>
</evidence>
<organism evidence="1 2">
    <name type="scientific">Bombus impatiens</name>
    <name type="common">Bumblebee</name>
    <dbReference type="NCBI Taxonomy" id="132113"/>
    <lineage>
        <taxon>Eukaryota</taxon>
        <taxon>Metazoa</taxon>
        <taxon>Ecdysozoa</taxon>
        <taxon>Arthropoda</taxon>
        <taxon>Hexapoda</taxon>
        <taxon>Insecta</taxon>
        <taxon>Pterygota</taxon>
        <taxon>Neoptera</taxon>
        <taxon>Endopterygota</taxon>
        <taxon>Hymenoptera</taxon>
        <taxon>Apocrita</taxon>
        <taxon>Aculeata</taxon>
        <taxon>Apoidea</taxon>
        <taxon>Anthophila</taxon>
        <taxon>Apidae</taxon>
        <taxon>Bombus</taxon>
        <taxon>Pyrobombus</taxon>
    </lineage>
</organism>
<dbReference type="AlphaFoldDB" id="A0A6P6F765"/>
<dbReference type="KEGG" id="bim:105680291"/>
<accession>A0A6P6F765</accession>
<reference evidence="2" key="1">
    <citation type="submission" date="2025-08" db="UniProtKB">
        <authorList>
            <consortium name="RefSeq"/>
        </authorList>
    </citation>
    <scope>IDENTIFICATION</scope>
</reference>
<dbReference type="Proteomes" id="UP000515180">
    <property type="component" value="Unplaced"/>
</dbReference>
<keyword evidence="1" id="KW-1185">Reference proteome</keyword>
<evidence type="ECO:0000313" key="1">
    <source>
        <dbReference type="Proteomes" id="UP000515180"/>
    </source>
</evidence>
<dbReference type="GeneID" id="105680291"/>